<evidence type="ECO:0000313" key="2">
    <source>
        <dbReference type="Proteomes" id="UP001497700"/>
    </source>
</evidence>
<name>A0ACB9YHL6_9PEZI</name>
<dbReference type="EMBL" id="MU393699">
    <property type="protein sequence ID" value="KAI4858702.1"/>
    <property type="molecule type" value="Genomic_DNA"/>
</dbReference>
<evidence type="ECO:0000313" key="1">
    <source>
        <dbReference type="EMBL" id="KAI4858702.1"/>
    </source>
</evidence>
<protein>
    <submittedName>
        <fullName evidence="1">Uncharacterized protein</fullName>
    </submittedName>
</protein>
<accession>A0ACB9YHL6</accession>
<comment type="caution">
    <text evidence="1">The sequence shown here is derived from an EMBL/GenBank/DDBJ whole genome shotgun (WGS) entry which is preliminary data.</text>
</comment>
<organism evidence="1 2">
    <name type="scientific">Hypoxylon rubiginosum</name>
    <dbReference type="NCBI Taxonomy" id="110542"/>
    <lineage>
        <taxon>Eukaryota</taxon>
        <taxon>Fungi</taxon>
        <taxon>Dikarya</taxon>
        <taxon>Ascomycota</taxon>
        <taxon>Pezizomycotina</taxon>
        <taxon>Sordariomycetes</taxon>
        <taxon>Xylariomycetidae</taxon>
        <taxon>Xylariales</taxon>
        <taxon>Hypoxylaceae</taxon>
        <taxon>Hypoxylon</taxon>
    </lineage>
</organism>
<dbReference type="Proteomes" id="UP001497700">
    <property type="component" value="Unassembled WGS sequence"/>
</dbReference>
<keyword evidence="2" id="KW-1185">Reference proteome</keyword>
<proteinExistence type="predicted"/>
<reference evidence="1 2" key="1">
    <citation type="journal article" date="2022" name="New Phytol.">
        <title>Ecological generalism drives hyperdiversity of secondary metabolite gene clusters in xylarialean endophytes.</title>
        <authorList>
            <person name="Franco M.E.E."/>
            <person name="Wisecaver J.H."/>
            <person name="Arnold A.E."/>
            <person name="Ju Y.M."/>
            <person name="Slot J.C."/>
            <person name="Ahrendt S."/>
            <person name="Moore L.P."/>
            <person name="Eastman K.E."/>
            <person name="Scott K."/>
            <person name="Konkel Z."/>
            <person name="Mondo S.J."/>
            <person name="Kuo A."/>
            <person name="Hayes R.D."/>
            <person name="Haridas S."/>
            <person name="Andreopoulos B."/>
            <person name="Riley R."/>
            <person name="LaButti K."/>
            <person name="Pangilinan J."/>
            <person name="Lipzen A."/>
            <person name="Amirebrahimi M."/>
            <person name="Yan J."/>
            <person name="Adam C."/>
            <person name="Keymanesh K."/>
            <person name="Ng V."/>
            <person name="Louie K."/>
            <person name="Northen T."/>
            <person name="Drula E."/>
            <person name="Henrissat B."/>
            <person name="Hsieh H.M."/>
            <person name="Youens-Clark K."/>
            <person name="Lutzoni F."/>
            <person name="Miadlikowska J."/>
            <person name="Eastwood D.C."/>
            <person name="Hamelin R.C."/>
            <person name="Grigoriev I.V."/>
            <person name="U'Ren J.M."/>
        </authorList>
    </citation>
    <scope>NUCLEOTIDE SEQUENCE [LARGE SCALE GENOMIC DNA]</scope>
    <source>
        <strain evidence="1 2">CBS 119005</strain>
    </source>
</reference>
<gene>
    <name evidence="1" type="ORF">F4820DRAFT_441939</name>
</gene>
<sequence length="265" mass="30399">MFLLRSMIQLSKMPSMLLSTLACLFKPQTMTREELFKNATGLEEELDCISHYDALHQKGMYVNGYEYPLHLYKIGVQRRLQDMADATHPQVHVLVFDDVKHNCDASYAGQEFAKLLRVHSQGAIIVLRIYVKHPRTSPETIPVHLLGSVIWNMISLVPDEFKTSGGLHRRHFKAFKRRGPDCFERGVRVLSALPRLDLKGRKLFCIVDGLELAEDEKILDQVQDLVRALRDVMAWNHGQLVYTFSKESKITHSIRMLSGCQNLPN</sequence>